<evidence type="ECO:0000256" key="3">
    <source>
        <dbReference type="ARBA" id="ARBA00023186"/>
    </source>
</evidence>
<dbReference type="InterPro" id="IPR050130">
    <property type="entry name" value="ClpA_ClpB"/>
</dbReference>
<feature type="domain" description="Clp ATPase C-terminal" evidence="5">
    <location>
        <begin position="543"/>
        <end position="630"/>
    </location>
</feature>
<evidence type="ECO:0000256" key="1">
    <source>
        <dbReference type="ARBA" id="ARBA00022741"/>
    </source>
</evidence>
<keyword evidence="3" id="KW-0143">Chaperone</keyword>
<evidence type="ECO:0000256" key="2">
    <source>
        <dbReference type="ARBA" id="ARBA00022840"/>
    </source>
</evidence>
<evidence type="ECO:0000313" key="7">
    <source>
        <dbReference type="Proteomes" id="UP000587608"/>
    </source>
</evidence>
<dbReference type="PANTHER" id="PTHR11638">
    <property type="entry name" value="ATP-DEPENDENT CLP PROTEASE"/>
    <property type="match status" value="1"/>
</dbReference>
<dbReference type="InterPro" id="IPR001270">
    <property type="entry name" value="ClpA/B"/>
</dbReference>
<protein>
    <submittedName>
        <fullName evidence="6">ATP-dependent Clp protease ATP-binding subunit</fullName>
    </submittedName>
</protein>
<dbReference type="InterPro" id="IPR027417">
    <property type="entry name" value="P-loop_NTPase"/>
</dbReference>
<organism evidence="6 7">
    <name type="scientific">Streptomyces griseoaurantiacus</name>
    <dbReference type="NCBI Taxonomy" id="68213"/>
    <lineage>
        <taxon>Bacteria</taxon>
        <taxon>Bacillati</taxon>
        <taxon>Actinomycetota</taxon>
        <taxon>Actinomycetes</taxon>
        <taxon>Kitasatosporales</taxon>
        <taxon>Streptomycetaceae</taxon>
        <taxon>Streptomyces</taxon>
        <taxon>Streptomyces aurantiacus group</taxon>
    </lineage>
</organism>
<keyword evidence="1" id="KW-0547">Nucleotide-binding</keyword>
<reference evidence="6 7" key="1">
    <citation type="submission" date="2020-07" db="EMBL/GenBank/DDBJ databases">
        <title>Differential regulation of undecylprodigiosin biosynthesis in the yeast-scavenging Streptomyces strain MBK6.</title>
        <authorList>
            <person name="Baral B."/>
            <person name="Siitonen V."/>
            <person name="Laughlin M."/>
            <person name="Yamada K."/>
            <person name="Ilomaeki M."/>
            <person name="Metsae-Ketelae M."/>
            <person name="Niemi J."/>
        </authorList>
    </citation>
    <scope>NUCLEOTIDE SEQUENCE [LARGE SCALE GENOMIC DNA]</scope>
    <source>
        <strain evidence="6 7">MBK6</strain>
    </source>
</reference>
<evidence type="ECO:0000259" key="4">
    <source>
        <dbReference type="SMART" id="SM00382"/>
    </source>
</evidence>
<keyword evidence="6" id="KW-0645">Protease</keyword>
<feature type="domain" description="AAA+ ATPase" evidence="4">
    <location>
        <begin position="351"/>
        <end position="505"/>
    </location>
</feature>
<dbReference type="RefSeq" id="WP_191852029.1">
    <property type="nucleotide sequence ID" value="NZ_JACERG010000003.1"/>
</dbReference>
<dbReference type="SMART" id="SM01086">
    <property type="entry name" value="ClpB_D2-small"/>
    <property type="match status" value="1"/>
</dbReference>
<dbReference type="GO" id="GO:0016887">
    <property type="term" value="F:ATP hydrolysis activity"/>
    <property type="evidence" value="ECO:0007669"/>
    <property type="project" value="InterPro"/>
</dbReference>
<dbReference type="EMBL" id="JACERG010000003">
    <property type="protein sequence ID" value="MBA5220799.1"/>
    <property type="molecule type" value="Genomic_DNA"/>
</dbReference>
<dbReference type="PANTHER" id="PTHR11638:SF18">
    <property type="entry name" value="HEAT SHOCK PROTEIN 104"/>
    <property type="match status" value="1"/>
</dbReference>
<dbReference type="InterPro" id="IPR019489">
    <property type="entry name" value="Clp_ATPase_C"/>
</dbReference>
<dbReference type="GO" id="GO:0008233">
    <property type="term" value="F:peptidase activity"/>
    <property type="evidence" value="ECO:0007669"/>
    <property type="project" value="UniProtKB-KW"/>
</dbReference>
<dbReference type="GO" id="GO:0005737">
    <property type="term" value="C:cytoplasm"/>
    <property type="evidence" value="ECO:0007669"/>
    <property type="project" value="TreeGrafter"/>
</dbReference>
<evidence type="ECO:0000313" key="6">
    <source>
        <dbReference type="EMBL" id="MBA5220799.1"/>
    </source>
</evidence>
<keyword evidence="2 6" id="KW-0067">ATP-binding</keyword>
<accession>A0A7W2DPW9</accession>
<dbReference type="SUPFAM" id="SSF52540">
    <property type="entry name" value="P-loop containing nucleoside triphosphate hydrolases"/>
    <property type="match status" value="1"/>
</dbReference>
<proteinExistence type="predicted"/>
<dbReference type="GO" id="GO:0005524">
    <property type="term" value="F:ATP binding"/>
    <property type="evidence" value="ECO:0007669"/>
    <property type="project" value="UniProtKB-KW"/>
</dbReference>
<gene>
    <name evidence="6" type="ORF">H1X69_05105</name>
</gene>
<dbReference type="GO" id="GO:0034605">
    <property type="term" value="P:cellular response to heat"/>
    <property type="evidence" value="ECO:0007669"/>
    <property type="project" value="TreeGrafter"/>
</dbReference>
<comment type="caution">
    <text evidence="6">The sequence shown here is derived from an EMBL/GenBank/DDBJ whole genome shotgun (WGS) entry which is preliminary data.</text>
</comment>
<dbReference type="Pfam" id="PF07724">
    <property type="entry name" value="AAA_2"/>
    <property type="match status" value="1"/>
</dbReference>
<keyword evidence="6" id="KW-0378">Hydrolase</keyword>
<sequence>MTIPLSPAEPAALPEAWMREVRLSLSLAPHLLLTGNVRDLHQLPPAAGGGRPRLLALQDVLWEVCREQGYAALLSLDPLRGVDHVHAPQEPHDPALAAADRRLRDLVRQHTRPDAEFDSAQLRGLLLDLHGLFSGRDGLTVPVAMMIPYAAHALPGDTVLRADRTLLTTVEALGHAAPAIPAPGRPGHQAFGLTLFWVCEQQDQLPSAFPVASDSVRIIRLLRPNIDRRAELAARFIGRVFDDAATAEELEAVAGATDGMTARQVRTTVLTAATLPPGPTVFSDAARLVRVGITDDPWAGDTVRRQLTHAESYLSERVLGQETAVRKTVDVLTRAAVGLTGAQSSAARNRPRGVLFLAGPTGVGKTELARAVTTLLLGEEAQPVRFDMSEFRVDESRQRLIGAPPGYVGYDSGGELTNAVRAQPASVLLFDEIEKAHERILDLFLQILDDGRLTDSRGGTVYFSECFIVFTSNLGTQPDDEREGSEPEAVTHRAADLLRQFTDDRAGYFDHFRAAYEDFFDRKIGRPELRNRLGDNYVTLGFIDEKSAGRVLDRSLDSVVARVAAVHETELVIDPGARDDLRDAATAHLGLGARGILNLVESAVVNPLSRELFERPRGQGGRITLTTLIPENDAWRPVWS</sequence>
<dbReference type="SMART" id="SM00382">
    <property type="entry name" value="AAA"/>
    <property type="match status" value="1"/>
</dbReference>
<evidence type="ECO:0000259" key="5">
    <source>
        <dbReference type="SMART" id="SM01086"/>
    </source>
</evidence>
<name>A0A7W2DPW9_9ACTN</name>
<dbReference type="GO" id="GO:0006508">
    <property type="term" value="P:proteolysis"/>
    <property type="evidence" value="ECO:0007669"/>
    <property type="project" value="UniProtKB-KW"/>
</dbReference>
<dbReference type="Proteomes" id="UP000587608">
    <property type="component" value="Unassembled WGS sequence"/>
</dbReference>
<dbReference type="Pfam" id="PF10431">
    <property type="entry name" value="ClpB_D2-small"/>
    <property type="match status" value="1"/>
</dbReference>
<dbReference type="InterPro" id="IPR003959">
    <property type="entry name" value="ATPase_AAA_core"/>
</dbReference>
<dbReference type="PRINTS" id="PR00300">
    <property type="entry name" value="CLPPROTEASEA"/>
</dbReference>
<dbReference type="Gene3D" id="3.40.50.300">
    <property type="entry name" value="P-loop containing nucleotide triphosphate hydrolases"/>
    <property type="match status" value="1"/>
</dbReference>
<dbReference type="InterPro" id="IPR003593">
    <property type="entry name" value="AAA+_ATPase"/>
</dbReference>
<dbReference type="CDD" id="cd19499">
    <property type="entry name" value="RecA-like_ClpB_Hsp104-like"/>
    <property type="match status" value="1"/>
</dbReference>
<dbReference type="AlphaFoldDB" id="A0A7W2DPW9"/>